<dbReference type="AlphaFoldDB" id="A0A366GMA8"/>
<evidence type="ECO:0000313" key="3">
    <source>
        <dbReference type="Proteomes" id="UP000252995"/>
    </source>
</evidence>
<dbReference type="OrthoDB" id="6371904at2"/>
<name>A0A366GMA8_9GAMM</name>
<keyword evidence="1" id="KW-0732">Signal</keyword>
<proteinExistence type="predicted"/>
<evidence type="ECO:0000313" key="2">
    <source>
        <dbReference type="EMBL" id="RBP28340.1"/>
    </source>
</evidence>
<reference evidence="2 3" key="1">
    <citation type="submission" date="2018-06" db="EMBL/GenBank/DDBJ databases">
        <title>Freshwater and sediment microbial communities from various areas in North America, analyzing microbe dynamics in response to fracking.</title>
        <authorList>
            <person name="Lamendella R."/>
        </authorList>
    </citation>
    <scope>NUCLEOTIDE SEQUENCE [LARGE SCALE GENOMIC DNA]</scope>
    <source>
        <strain evidence="2 3">114J</strain>
    </source>
</reference>
<comment type="caution">
    <text evidence="2">The sequence shown here is derived from an EMBL/GenBank/DDBJ whole genome shotgun (WGS) entry which is preliminary data.</text>
</comment>
<dbReference type="Proteomes" id="UP000252995">
    <property type="component" value="Unassembled WGS sequence"/>
</dbReference>
<evidence type="ECO:0000256" key="1">
    <source>
        <dbReference type="SAM" id="SignalP"/>
    </source>
</evidence>
<feature type="signal peptide" evidence="1">
    <location>
        <begin position="1"/>
        <end position="28"/>
    </location>
</feature>
<feature type="chain" id="PRO_5016817342" description="Pentapeptide MXKDX repeat protein" evidence="1">
    <location>
        <begin position="29"/>
        <end position="101"/>
    </location>
</feature>
<dbReference type="EMBL" id="QNRO01000012">
    <property type="protein sequence ID" value="RBP28340.1"/>
    <property type="molecule type" value="Genomic_DNA"/>
</dbReference>
<accession>A0A366GMA8</accession>
<protein>
    <recommendedName>
        <fullName evidence="4">Pentapeptide MXKDX repeat protein</fullName>
    </recommendedName>
</protein>
<dbReference type="RefSeq" id="WP_113863029.1">
    <property type="nucleotide sequence ID" value="NZ_QNRO01000012.1"/>
</dbReference>
<evidence type="ECO:0008006" key="4">
    <source>
        <dbReference type="Google" id="ProtNLM"/>
    </source>
</evidence>
<sequence length="101" mass="10578">MRNSKLKLILAAATLAGSVALFSTFAHGEGEGTMAGHSDHHGMMSSQGMDGMGGMMGMMNMMSDMSPEDRAAMMESCMKMMQSHISDATHGDTEDKGGQAG</sequence>
<gene>
    <name evidence="2" type="ORF">DET50_11269</name>
</gene>
<organism evidence="2 3">
    <name type="scientific">Marinobacter pelagius</name>
    <dbReference type="NCBI Taxonomy" id="379482"/>
    <lineage>
        <taxon>Bacteria</taxon>
        <taxon>Pseudomonadati</taxon>
        <taxon>Pseudomonadota</taxon>
        <taxon>Gammaproteobacteria</taxon>
        <taxon>Pseudomonadales</taxon>
        <taxon>Marinobacteraceae</taxon>
        <taxon>Marinobacter</taxon>
    </lineage>
</organism>